<name>A0A1G6E1M9_9GAMM</name>
<dbReference type="RefSeq" id="WP_092593922.1">
    <property type="nucleotide sequence ID" value="NZ_FMXN01000015.1"/>
</dbReference>
<gene>
    <name evidence="2" type="ORF">SAMN02927930_02015</name>
</gene>
<dbReference type="Proteomes" id="UP000199626">
    <property type="component" value="Unassembled WGS sequence"/>
</dbReference>
<accession>A0A1G6E1M9</accession>
<keyword evidence="1" id="KW-0812">Transmembrane</keyword>
<feature type="transmembrane region" description="Helical" evidence="1">
    <location>
        <begin position="21"/>
        <end position="39"/>
    </location>
</feature>
<dbReference type="OrthoDB" id="6237953at2"/>
<protein>
    <submittedName>
        <fullName evidence="2">Uncharacterized membrane protein affecting hemolysin expression</fullName>
    </submittedName>
</protein>
<dbReference type="EMBL" id="FMXN01000015">
    <property type="protein sequence ID" value="SDB51260.1"/>
    <property type="molecule type" value="Genomic_DNA"/>
</dbReference>
<proteinExistence type="predicted"/>
<reference evidence="3" key="1">
    <citation type="submission" date="2016-10" db="EMBL/GenBank/DDBJ databases">
        <authorList>
            <person name="Varghese N."/>
            <person name="Submissions S."/>
        </authorList>
    </citation>
    <scope>NUCLEOTIDE SEQUENCE [LARGE SCALE GENOMIC DNA]</scope>
    <source>
        <strain evidence="3">CGMCC 1.10824</strain>
    </source>
</reference>
<organism evidence="2 3">
    <name type="scientific">Pseudidiomarina indica</name>
    <dbReference type="NCBI Taxonomy" id="1159017"/>
    <lineage>
        <taxon>Bacteria</taxon>
        <taxon>Pseudomonadati</taxon>
        <taxon>Pseudomonadota</taxon>
        <taxon>Gammaproteobacteria</taxon>
        <taxon>Alteromonadales</taxon>
        <taxon>Idiomarinaceae</taxon>
        <taxon>Pseudidiomarina</taxon>
    </lineage>
</organism>
<feature type="transmembrane region" description="Helical" evidence="1">
    <location>
        <begin position="156"/>
        <end position="178"/>
    </location>
</feature>
<sequence>MLKVPDHVTNIFKLIYRSGRRLALAIILIVLIEQFWGSMQSTSLRELQSYSHQLMSLTAQQAAAEARHWIHDNDATNLESLIEQLHQQPFIVGAQIHDRYGQLIVSTAPHQAELHSPSTLVLVEEIQAGARHDGYLTLFIDEQALLEQPVRIHQYLAFYGQFLLGFALIAGIFIAFTYHRWRYRQPTSISQPE</sequence>
<evidence type="ECO:0000256" key="1">
    <source>
        <dbReference type="SAM" id="Phobius"/>
    </source>
</evidence>
<keyword evidence="1" id="KW-1133">Transmembrane helix</keyword>
<evidence type="ECO:0000313" key="2">
    <source>
        <dbReference type="EMBL" id="SDB51260.1"/>
    </source>
</evidence>
<dbReference type="AlphaFoldDB" id="A0A1G6E1M9"/>
<keyword evidence="1" id="KW-0472">Membrane</keyword>
<keyword evidence="3" id="KW-1185">Reference proteome</keyword>
<evidence type="ECO:0000313" key="3">
    <source>
        <dbReference type="Proteomes" id="UP000199626"/>
    </source>
</evidence>